<feature type="transmembrane region" description="Helical" evidence="1">
    <location>
        <begin position="25"/>
        <end position="43"/>
    </location>
</feature>
<evidence type="ECO:0000313" key="2">
    <source>
        <dbReference type="EMBL" id="ASY17380.1"/>
    </source>
</evidence>
<accession>A0ABM6MEQ5</accession>
<keyword evidence="1" id="KW-0472">Membrane</keyword>
<dbReference type="PIRSF" id="PIRSF010219">
    <property type="entry name" value="UCP010219"/>
    <property type="match status" value="1"/>
</dbReference>
<keyword evidence="3" id="KW-1185">Reference proteome</keyword>
<evidence type="ECO:0000313" key="3">
    <source>
        <dbReference type="Proteomes" id="UP000217177"/>
    </source>
</evidence>
<keyword evidence="1" id="KW-0812">Transmembrane</keyword>
<proteinExistence type="predicted"/>
<evidence type="ECO:0000256" key="1">
    <source>
        <dbReference type="SAM" id="Phobius"/>
    </source>
</evidence>
<feature type="transmembrane region" description="Helical" evidence="1">
    <location>
        <begin position="152"/>
        <end position="169"/>
    </location>
</feature>
<dbReference type="InterPro" id="IPR016566">
    <property type="entry name" value="UCP010219"/>
</dbReference>
<dbReference type="Pfam" id="PF11361">
    <property type="entry name" value="DUF3159"/>
    <property type="match status" value="1"/>
</dbReference>
<dbReference type="RefSeq" id="WP_223298321.1">
    <property type="nucleotide sequence ID" value="NZ_CP016774.1"/>
</dbReference>
<feature type="transmembrane region" description="Helical" evidence="1">
    <location>
        <begin position="73"/>
        <end position="89"/>
    </location>
</feature>
<dbReference type="Proteomes" id="UP000217177">
    <property type="component" value="Chromosome"/>
</dbReference>
<gene>
    <name evidence="2" type="ORF">A1sIA79_03990</name>
</gene>
<organism evidence="2 3">
    <name type="scientific">Candidatus Planktophila versatilis</name>
    <dbReference type="NCBI Taxonomy" id="1884905"/>
    <lineage>
        <taxon>Bacteria</taxon>
        <taxon>Bacillati</taxon>
        <taxon>Actinomycetota</taxon>
        <taxon>Actinomycetes</taxon>
        <taxon>Candidatus Nanopelagicales</taxon>
        <taxon>Candidatus Nanopelagicaceae</taxon>
        <taxon>Candidatus Planktophila</taxon>
    </lineage>
</organism>
<reference evidence="2 3" key="1">
    <citation type="submission" date="2016-07" db="EMBL/GenBank/DDBJ databases">
        <title>High microdiversification within the ubiquitous acI lineage of Actinobacteria.</title>
        <authorList>
            <person name="Neuenschwander S.M."/>
            <person name="Salcher M."/>
            <person name="Ghai R."/>
            <person name="Pernthaler J."/>
        </authorList>
    </citation>
    <scope>NUCLEOTIDE SEQUENCE [LARGE SCALE GENOMIC DNA]</scope>
    <source>
        <strain evidence="2">MMS-IA-79</strain>
    </source>
</reference>
<feature type="transmembrane region" description="Helical" evidence="1">
    <location>
        <begin position="49"/>
        <end position="66"/>
    </location>
</feature>
<feature type="transmembrane region" description="Helical" evidence="1">
    <location>
        <begin position="109"/>
        <end position="131"/>
    </location>
</feature>
<sequence length="208" mass="22909">MSSDNQMNSAEDRDKVISAFGGKKGLIDSGIPAVIFLVIFNVTKDLQSALIASISISALLTVIRLARRDTLQHASSGFIGVLICAWFANRTGNASDLYVPKLLTNLGYGSVYLIANLVGWPVLGLMLGPILGENLSWRNHPERKRAYVQASWLWVAMFFTRIAVQYPIYRSGNVNLLGTVNLAMGYPFFIATAYGSWLIIRRVPTVKP</sequence>
<keyword evidence="1" id="KW-1133">Transmembrane helix</keyword>
<protein>
    <submittedName>
        <fullName evidence="2">DUF3159 domain-containing protein</fullName>
    </submittedName>
</protein>
<feature type="transmembrane region" description="Helical" evidence="1">
    <location>
        <begin position="181"/>
        <end position="200"/>
    </location>
</feature>
<name>A0ABM6MEQ5_9ACTN</name>
<dbReference type="EMBL" id="CP016774">
    <property type="protein sequence ID" value="ASY17380.1"/>
    <property type="molecule type" value="Genomic_DNA"/>
</dbReference>